<name>A0ABP1RB07_9HEXA</name>
<keyword evidence="2" id="KW-1185">Reference proteome</keyword>
<proteinExistence type="predicted"/>
<evidence type="ECO:0000313" key="2">
    <source>
        <dbReference type="Proteomes" id="UP001642540"/>
    </source>
</evidence>
<accession>A0ABP1RB07</accession>
<reference evidence="1 2" key="1">
    <citation type="submission" date="2024-08" db="EMBL/GenBank/DDBJ databases">
        <authorList>
            <person name="Cucini C."/>
            <person name="Frati F."/>
        </authorList>
    </citation>
    <scope>NUCLEOTIDE SEQUENCE [LARGE SCALE GENOMIC DNA]</scope>
</reference>
<comment type="caution">
    <text evidence="1">The sequence shown here is derived from an EMBL/GenBank/DDBJ whole genome shotgun (WGS) entry which is preliminary data.</text>
</comment>
<protein>
    <submittedName>
        <fullName evidence="1">Uncharacterized protein</fullName>
    </submittedName>
</protein>
<evidence type="ECO:0000313" key="1">
    <source>
        <dbReference type="EMBL" id="CAL8122616.1"/>
    </source>
</evidence>
<dbReference type="SUPFAM" id="SSF49695">
    <property type="entry name" value="gamma-Crystallin-like"/>
    <property type="match status" value="1"/>
</dbReference>
<organism evidence="1 2">
    <name type="scientific">Orchesella dallaii</name>
    <dbReference type="NCBI Taxonomy" id="48710"/>
    <lineage>
        <taxon>Eukaryota</taxon>
        <taxon>Metazoa</taxon>
        <taxon>Ecdysozoa</taxon>
        <taxon>Arthropoda</taxon>
        <taxon>Hexapoda</taxon>
        <taxon>Collembola</taxon>
        <taxon>Entomobryomorpha</taxon>
        <taxon>Entomobryoidea</taxon>
        <taxon>Orchesellidae</taxon>
        <taxon>Orchesellinae</taxon>
        <taxon>Orchesella</taxon>
    </lineage>
</organism>
<sequence>MGVAKYSFRNVCFVSAIVFSFHLSFSTALVEISLYSNFNKKGENIFISINNCTNLPNDWQDRTSSLNIYDSVCIKVFEHSGCKGRYITLRAAHHAGSEYLDNLRDLGFNDVISSVSPCSLQIEDGRYVLQNLGDNKGSDILYEIIPVNYPNHIEKPVVYDTRDFKNLAEYKKVKPTFLIESVDDWKYAIREARTKLCLATGGPKEEIKPSTCHYNSKSQQWIFRVVSS</sequence>
<dbReference type="Gene3D" id="2.60.20.10">
    <property type="entry name" value="Crystallins"/>
    <property type="match status" value="1"/>
</dbReference>
<dbReference type="Proteomes" id="UP001642540">
    <property type="component" value="Unassembled WGS sequence"/>
</dbReference>
<dbReference type="InterPro" id="IPR011024">
    <property type="entry name" value="G_crystallin-like"/>
</dbReference>
<gene>
    <name evidence="1" type="ORF">ODALV1_LOCUS19888</name>
</gene>
<dbReference type="EMBL" id="CAXLJM020000068">
    <property type="protein sequence ID" value="CAL8122616.1"/>
    <property type="molecule type" value="Genomic_DNA"/>
</dbReference>